<organism evidence="1 2">
    <name type="scientific">Rhizoctonia solani</name>
    <dbReference type="NCBI Taxonomy" id="456999"/>
    <lineage>
        <taxon>Eukaryota</taxon>
        <taxon>Fungi</taxon>
        <taxon>Dikarya</taxon>
        <taxon>Basidiomycota</taxon>
        <taxon>Agaricomycotina</taxon>
        <taxon>Agaricomycetes</taxon>
        <taxon>Cantharellales</taxon>
        <taxon>Ceratobasidiaceae</taxon>
        <taxon>Rhizoctonia</taxon>
    </lineage>
</organism>
<protein>
    <submittedName>
        <fullName evidence="1">Uncharacterized protein</fullName>
    </submittedName>
</protein>
<name>A0A8H2X334_9AGAM</name>
<evidence type="ECO:0000313" key="2">
    <source>
        <dbReference type="Proteomes" id="UP000663853"/>
    </source>
</evidence>
<gene>
    <name evidence="1" type="ORF">RDB_LOCUS1643</name>
</gene>
<evidence type="ECO:0000313" key="1">
    <source>
        <dbReference type="EMBL" id="CAE6411872.1"/>
    </source>
</evidence>
<accession>A0A8H2X334</accession>
<reference evidence="1" key="1">
    <citation type="submission" date="2021-01" db="EMBL/GenBank/DDBJ databases">
        <authorList>
            <person name="Kaushik A."/>
        </authorList>
    </citation>
    <scope>NUCLEOTIDE SEQUENCE</scope>
    <source>
        <strain evidence="1">AG6-10EEA</strain>
    </source>
</reference>
<comment type="caution">
    <text evidence="1">The sequence shown here is derived from an EMBL/GenBank/DDBJ whole genome shotgun (WGS) entry which is preliminary data.</text>
</comment>
<proteinExistence type="predicted"/>
<sequence length="95" mass="10585">MLIPHGKEAQTPQFTARLAPEWRSTLFLQRVPPYSKACLGRVASAGPSQFRPAQRHPLENPGCLPANLCLTKRARLDTLLKIEEIVGIPLFLDLL</sequence>
<dbReference type="AlphaFoldDB" id="A0A8H2X334"/>
<dbReference type="Proteomes" id="UP000663853">
    <property type="component" value="Unassembled WGS sequence"/>
</dbReference>
<dbReference type="EMBL" id="CAJMXA010000025">
    <property type="protein sequence ID" value="CAE6411872.1"/>
    <property type="molecule type" value="Genomic_DNA"/>
</dbReference>